<dbReference type="AlphaFoldDB" id="A0A2H0KLG2"/>
<keyword evidence="1" id="KW-0175">Coiled coil</keyword>
<feature type="coiled-coil region" evidence="1">
    <location>
        <begin position="42"/>
        <end position="69"/>
    </location>
</feature>
<evidence type="ECO:0008006" key="4">
    <source>
        <dbReference type="Google" id="ProtNLM"/>
    </source>
</evidence>
<gene>
    <name evidence="2" type="ORF">COV86_05035</name>
</gene>
<comment type="caution">
    <text evidence="2">The sequence shown here is derived from an EMBL/GenBank/DDBJ whole genome shotgun (WGS) entry which is preliminary data.</text>
</comment>
<dbReference type="EMBL" id="PCVL01000081">
    <property type="protein sequence ID" value="PIQ72075.1"/>
    <property type="molecule type" value="Genomic_DNA"/>
</dbReference>
<sequence>MKYSKITISGKICTGKSTLMKLLRKKLKWPISMTGQYFRDYVKKHQLNLERAEEQNEKLTKKVDYKVRDMLHKKGRLIVDGWMSGLMANKLPDVLKIILVCKDDIRYKRFAKREKISFPEAKIKVEERQNSWFDKIKKIHKISKLTLNNEKKYNLVIDTSYITPQAVFKKVLNALK</sequence>
<dbReference type="Pfam" id="PF13238">
    <property type="entry name" value="AAA_18"/>
    <property type="match status" value="1"/>
</dbReference>
<protein>
    <recommendedName>
        <fullName evidence="4">(d)CMP kinase</fullName>
    </recommendedName>
</protein>
<organism evidence="2 3">
    <name type="scientific">Candidatus Roizmanbacteria bacterium CG11_big_fil_rev_8_21_14_0_20_35_14</name>
    <dbReference type="NCBI Taxonomy" id="1974855"/>
    <lineage>
        <taxon>Bacteria</taxon>
        <taxon>Candidatus Roizmaniibacteriota</taxon>
    </lineage>
</organism>
<dbReference type="SUPFAM" id="SSF52540">
    <property type="entry name" value="P-loop containing nucleoside triphosphate hydrolases"/>
    <property type="match status" value="1"/>
</dbReference>
<dbReference type="Gene3D" id="3.40.50.300">
    <property type="entry name" value="P-loop containing nucleotide triphosphate hydrolases"/>
    <property type="match status" value="1"/>
</dbReference>
<name>A0A2H0KLG2_9BACT</name>
<dbReference type="InterPro" id="IPR027417">
    <property type="entry name" value="P-loop_NTPase"/>
</dbReference>
<evidence type="ECO:0000313" key="2">
    <source>
        <dbReference type="EMBL" id="PIQ72075.1"/>
    </source>
</evidence>
<proteinExistence type="predicted"/>
<dbReference type="Proteomes" id="UP000229570">
    <property type="component" value="Unassembled WGS sequence"/>
</dbReference>
<reference evidence="2 3" key="1">
    <citation type="submission" date="2017-09" db="EMBL/GenBank/DDBJ databases">
        <title>Depth-based differentiation of microbial function through sediment-hosted aquifers and enrichment of novel symbionts in the deep terrestrial subsurface.</title>
        <authorList>
            <person name="Probst A.J."/>
            <person name="Ladd B."/>
            <person name="Jarett J.K."/>
            <person name="Geller-Mcgrath D.E."/>
            <person name="Sieber C.M."/>
            <person name="Emerson J.B."/>
            <person name="Anantharaman K."/>
            <person name="Thomas B.C."/>
            <person name="Malmstrom R."/>
            <person name="Stieglmeier M."/>
            <person name="Klingl A."/>
            <person name="Woyke T."/>
            <person name="Ryan C.M."/>
            <person name="Banfield J.F."/>
        </authorList>
    </citation>
    <scope>NUCLEOTIDE SEQUENCE [LARGE SCALE GENOMIC DNA]</scope>
    <source>
        <strain evidence="2">CG11_big_fil_rev_8_21_14_0_20_35_14</strain>
    </source>
</reference>
<evidence type="ECO:0000313" key="3">
    <source>
        <dbReference type="Proteomes" id="UP000229570"/>
    </source>
</evidence>
<accession>A0A2H0KLG2</accession>
<evidence type="ECO:0000256" key="1">
    <source>
        <dbReference type="SAM" id="Coils"/>
    </source>
</evidence>